<proteinExistence type="predicted"/>
<organism evidence="2 3">
    <name type="scientific">Penicillium vulpinum</name>
    <dbReference type="NCBI Taxonomy" id="29845"/>
    <lineage>
        <taxon>Eukaryota</taxon>
        <taxon>Fungi</taxon>
        <taxon>Dikarya</taxon>
        <taxon>Ascomycota</taxon>
        <taxon>Pezizomycotina</taxon>
        <taxon>Eurotiomycetes</taxon>
        <taxon>Eurotiomycetidae</taxon>
        <taxon>Eurotiales</taxon>
        <taxon>Aspergillaceae</taxon>
        <taxon>Penicillium</taxon>
    </lineage>
</organism>
<evidence type="ECO:0000313" key="2">
    <source>
        <dbReference type="EMBL" id="OQE12435.1"/>
    </source>
</evidence>
<evidence type="ECO:0000313" key="3">
    <source>
        <dbReference type="Proteomes" id="UP000191518"/>
    </source>
</evidence>
<sequence>MSFFSNTGRFGMRDTESDLSRLTQASHLPKASPATLLNITKLRADSSLTAWGNEIVHVLQPFKLEALVDIDLPRPNPGDANYSRWKFWTLVVAGWLLNQVDTSLQSKVKGHSSSLVFADEIFSTIKLLSLQNQSDFITKEIKRWEDMKREDFPMPANFILAYQNQFNRLKTENHAPTPEFALSRLLQALHGEIMKIPFIQEEVRNLERPVDYKLFVYYCKVLVEESRKPTVSTAGDSSPEIHREARGRIRERDISYRGWRQSTKGQRSPWE</sequence>
<comment type="caution">
    <text evidence="2">The sequence shown here is derived from an EMBL/GenBank/DDBJ whole genome shotgun (WGS) entry which is preliminary data.</text>
</comment>
<protein>
    <submittedName>
        <fullName evidence="2">Uncharacterized protein</fullName>
    </submittedName>
</protein>
<feature type="region of interest" description="Disordered" evidence="1">
    <location>
        <begin position="230"/>
        <end position="249"/>
    </location>
</feature>
<reference evidence="3" key="1">
    <citation type="journal article" date="2017" name="Nat. Microbiol.">
        <title>Global analysis of biosynthetic gene clusters reveals vast potential of secondary metabolite production in Penicillium species.</title>
        <authorList>
            <person name="Nielsen J.C."/>
            <person name="Grijseels S."/>
            <person name="Prigent S."/>
            <person name="Ji B."/>
            <person name="Dainat J."/>
            <person name="Nielsen K.F."/>
            <person name="Frisvad J.C."/>
            <person name="Workman M."/>
            <person name="Nielsen J."/>
        </authorList>
    </citation>
    <scope>NUCLEOTIDE SEQUENCE [LARGE SCALE GENOMIC DNA]</scope>
    <source>
        <strain evidence="3">IBT 29486</strain>
    </source>
</reference>
<name>A0A1V6SEL6_9EURO</name>
<evidence type="ECO:0000256" key="1">
    <source>
        <dbReference type="SAM" id="MobiDB-lite"/>
    </source>
</evidence>
<dbReference type="Proteomes" id="UP000191518">
    <property type="component" value="Unassembled WGS sequence"/>
</dbReference>
<dbReference type="OrthoDB" id="4368839at2759"/>
<gene>
    <name evidence="2" type="ORF">PENVUL_c001G04675</name>
</gene>
<accession>A0A1V6SEL6</accession>
<keyword evidence="3" id="KW-1185">Reference proteome</keyword>
<dbReference type="EMBL" id="MDYP01000001">
    <property type="protein sequence ID" value="OQE12435.1"/>
    <property type="molecule type" value="Genomic_DNA"/>
</dbReference>
<dbReference type="STRING" id="29845.A0A1V6SEL6"/>
<feature type="compositionally biased region" description="Basic and acidic residues" evidence="1">
    <location>
        <begin position="239"/>
        <end position="249"/>
    </location>
</feature>
<dbReference type="AlphaFoldDB" id="A0A1V6SEL6"/>